<evidence type="ECO:0008006" key="2">
    <source>
        <dbReference type="Google" id="ProtNLM"/>
    </source>
</evidence>
<dbReference type="Gene3D" id="3.40.50.300">
    <property type="entry name" value="P-loop containing nucleotide triphosphate hydrolases"/>
    <property type="match status" value="1"/>
</dbReference>
<gene>
    <name evidence="1" type="ORF">LCGC14_2083480</name>
</gene>
<proteinExistence type="predicted"/>
<evidence type="ECO:0000313" key="1">
    <source>
        <dbReference type="EMBL" id="KKL72579.1"/>
    </source>
</evidence>
<organism evidence="1">
    <name type="scientific">marine sediment metagenome</name>
    <dbReference type="NCBI Taxonomy" id="412755"/>
    <lineage>
        <taxon>unclassified sequences</taxon>
        <taxon>metagenomes</taxon>
        <taxon>ecological metagenomes</taxon>
    </lineage>
</organism>
<sequence length="449" mass="52160">MQALNPLLTEEYYEKYLKTINLPYIRDQWQIDIGKAKIRLKDEALYLRETVDRRGRGASKTFDTMEQNLFLSVIGYRGIWFASGRDQLDQPKVYLRYIIDRSPLLQSQISELLKEKVEFISGGTLKLKNLTELKARSGRADFAKFDEEAQADKDAYNAAVSILAGSNLGFVFHISTPAKATVFEENYDRIRNRERKTGIKLTFRVIWDRASWLRAKKEWYDEQRRIQPGWYFRQEHEASFELPSGAVLKNVVYGAYPSWLTAAISNQPLLSGLDWNPVNGHWLVSVKFTKDYKNVIIMEAHPLGTGYTHELSMAMYNIIRPYYMRGNKLCAEEGGINDAYIKWLKQMESENGYSGERSLKFEEWDSSGVNKLNAINFLIQNGVTIWIDDLRVEFEILAKQIQDLHWDTEAKEPKLYKDPADSPHAFDGFLHSISHKNRMDNIIEVGRFY</sequence>
<protein>
    <recommendedName>
        <fullName evidence="2">Terminase large subunit gp17-like C-terminal domain-containing protein</fullName>
    </recommendedName>
</protein>
<accession>A0A0F9EF45</accession>
<dbReference type="AlphaFoldDB" id="A0A0F9EF45"/>
<comment type="caution">
    <text evidence="1">The sequence shown here is derived from an EMBL/GenBank/DDBJ whole genome shotgun (WGS) entry which is preliminary data.</text>
</comment>
<name>A0A0F9EF45_9ZZZZ</name>
<reference evidence="1" key="1">
    <citation type="journal article" date="2015" name="Nature">
        <title>Complex archaea that bridge the gap between prokaryotes and eukaryotes.</title>
        <authorList>
            <person name="Spang A."/>
            <person name="Saw J.H."/>
            <person name="Jorgensen S.L."/>
            <person name="Zaremba-Niedzwiedzka K."/>
            <person name="Martijn J."/>
            <person name="Lind A.E."/>
            <person name="van Eijk R."/>
            <person name="Schleper C."/>
            <person name="Guy L."/>
            <person name="Ettema T.J."/>
        </authorList>
    </citation>
    <scope>NUCLEOTIDE SEQUENCE</scope>
</reference>
<dbReference type="EMBL" id="LAZR01025229">
    <property type="protein sequence ID" value="KKL72579.1"/>
    <property type="molecule type" value="Genomic_DNA"/>
</dbReference>
<dbReference type="InterPro" id="IPR027417">
    <property type="entry name" value="P-loop_NTPase"/>
</dbReference>